<dbReference type="AlphaFoldDB" id="A0A218W8H3"/>
<dbReference type="EMBL" id="MTKT01004955">
    <property type="protein sequence ID" value="OWM68491.1"/>
    <property type="molecule type" value="Genomic_DNA"/>
</dbReference>
<gene>
    <name evidence="2" type="ORF">CDL15_Pgr020697</name>
</gene>
<proteinExistence type="predicted"/>
<feature type="region of interest" description="Disordered" evidence="1">
    <location>
        <begin position="1"/>
        <end position="28"/>
    </location>
</feature>
<sequence length="69" mass="7647">MHGRAGPPDLQEARVSGLGELPKRKRKDARACKLRIFAISTSELTRRACDASKKGCTGQQARQNCKKHQ</sequence>
<evidence type="ECO:0000313" key="2">
    <source>
        <dbReference type="EMBL" id="OWM68491.1"/>
    </source>
</evidence>
<evidence type="ECO:0000256" key="1">
    <source>
        <dbReference type="SAM" id="MobiDB-lite"/>
    </source>
</evidence>
<evidence type="ECO:0000313" key="3">
    <source>
        <dbReference type="Proteomes" id="UP000197138"/>
    </source>
</evidence>
<accession>A0A218W8H3</accession>
<protein>
    <submittedName>
        <fullName evidence="2">Uncharacterized protein</fullName>
    </submittedName>
</protein>
<comment type="caution">
    <text evidence="2">The sequence shown here is derived from an EMBL/GenBank/DDBJ whole genome shotgun (WGS) entry which is preliminary data.</text>
</comment>
<reference evidence="3" key="1">
    <citation type="journal article" date="2017" name="Plant J.">
        <title>The pomegranate (Punica granatum L.) genome and the genomics of punicalagin biosynthesis.</title>
        <authorList>
            <person name="Qin G."/>
            <person name="Xu C."/>
            <person name="Ming R."/>
            <person name="Tang H."/>
            <person name="Guyot R."/>
            <person name="Kramer E.M."/>
            <person name="Hu Y."/>
            <person name="Yi X."/>
            <person name="Qi Y."/>
            <person name="Xu X."/>
            <person name="Gao Z."/>
            <person name="Pan H."/>
            <person name="Jian J."/>
            <person name="Tian Y."/>
            <person name="Yue Z."/>
            <person name="Xu Y."/>
        </authorList>
    </citation>
    <scope>NUCLEOTIDE SEQUENCE [LARGE SCALE GENOMIC DNA]</scope>
    <source>
        <strain evidence="3">cv. Dabenzi</strain>
    </source>
</reference>
<name>A0A218W8H3_PUNGR</name>
<organism evidence="2 3">
    <name type="scientific">Punica granatum</name>
    <name type="common">Pomegranate</name>
    <dbReference type="NCBI Taxonomy" id="22663"/>
    <lineage>
        <taxon>Eukaryota</taxon>
        <taxon>Viridiplantae</taxon>
        <taxon>Streptophyta</taxon>
        <taxon>Embryophyta</taxon>
        <taxon>Tracheophyta</taxon>
        <taxon>Spermatophyta</taxon>
        <taxon>Magnoliopsida</taxon>
        <taxon>eudicotyledons</taxon>
        <taxon>Gunneridae</taxon>
        <taxon>Pentapetalae</taxon>
        <taxon>rosids</taxon>
        <taxon>malvids</taxon>
        <taxon>Myrtales</taxon>
        <taxon>Lythraceae</taxon>
        <taxon>Punica</taxon>
    </lineage>
</organism>
<dbReference type="Proteomes" id="UP000197138">
    <property type="component" value="Unassembled WGS sequence"/>
</dbReference>